<dbReference type="OrthoDB" id="4571298at2"/>
<organism evidence="2 3">
    <name type="scientific">Sinobacterium caligoides</name>
    <dbReference type="NCBI Taxonomy" id="933926"/>
    <lineage>
        <taxon>Bacteria</taxon>
        <taxon>Pseudomonadati</taxon>
        <taxon>Pseudomonadota</taxon>
        <taxon>Gammaproteobacteria</taxon>
        <taxon>Cellvibrionales</taxon>
        <taxon>Spongiibacteraceae</taxon>
        <taxon>Sinobacterium</taxon>
    </lineage>
</organism>
<name>A0A3N2DZ76_9GAMM</name>
<dbReference type="SUPFAM" id="SSF54427">
    <property type="entry name" value="NTF2-like"/>
    <property type="match status" value="1"/>
</dbReference>
<dbReference type="AlphaFoldDB" id="A0A3N2DZ76"/>
<dbReference type="Proteomes" id="UP000275394">
    <property type="component" value="Unassembled WGS sequence"/>
</dbReference>
<evidence type="ECO:0000313" key="3">
    <source>
        <dbReference type="Proteomes" id="UP000275394"/>
    </source>
</evidence>
<protein>
    <submittedName>
        <fullName evidence="2">SnoaL-like protein</fullName>
    </submittedName>
</protein>
<proteinExistence type="predicted"/>
<dbReference type="Pfam" id="PF13577">
    <property type="entry name" value="SnoaL_4"/>
    <property type="match status" value="1"/>
</dbReference>
<evidence type="ECO:0000313" key="2">
    <source>
        <dbReference type="EMBL" id="ROS04595.1"/>
    </source>
</evidence>
<gene>
    <name evidence="2" type="ORF">EDC56_0101</name>
</gene>
<dbReference type="RefSeq" id="WP_123710585.1">
    <property type="nucleotide sequence ID" value="NZ_RKHR01000003.1"/>
</dbReference>
<keyword evidence="3" id="KW-1185">Reference proteome</keyword>
<dbReference type="Gene3D" id="3.10.450.50">
    <property type="match status" value="1"/>
</dbReference>
<dbReference type="InterPro" id="IPR037401">
    <property type="entry name" value="SnoaL-like"/>
</dbReference>
<reference evidence="2 3" key="1">
    <citation type="submission" date="2018-11" db="EMBL/GenBank/DDBJ databases">
        <title>Genomic Encyclopedia of Type Strains, Phase IV (KMG-IV): sequencing the most valuable type-strain genomes for metagenomic binning, comparative biology and taxonomic classification.</title>
        <authorList>
            <person name="Goeker M."/>
        </authorList>
    </citation>
    <scope>NUCLEOTIDE SEQUENCE [LARGE SCALE GENOMIC DNA]</scope>
    <source>
        <strain evidence="2 3">DSM 100316</strain>
    </source>
</reference>
<sequence length="152" mass="17394">MLDLEAIELIKQLKSRYFRFLDTGDLAGLQTVFTADGGIHYRSPSYEYCKNGWNELEAFFSDSFSKTKFGMHTGHHPEITVTGDTATGIWYLRDTFVSLDDGITFDGSAIYHDVYVKEGGVWKIMKSSYDRLFEQITKRNDDQFITCCPIKG</sequence>
<evidence type="ECO:0000259" key="1">
    <source>
        <dbReference type="Pfam" id="PF13577"/>
    </source>
</evidence>
<dbReference type="CDD" id="cd00531">
    <property type="entry name" value="NTF2_like"/>
    <property type="match status" value="1"/>
</dbReference>
<dbReference type="EMBL" id="RKHR01000003">
    <property type="protein sequence ID" value="ROS04595.1"/>
    <property type="molecule type" value="Genomic_DNA"/>
</dbReference>
<accession>A0A3N2DZ76</accession>
<comment type="caution">
    <text evidence="2">The sequence shown here is derived from an EMBL/GenBank/DDBJ whole genome shotgun (WGS) entry which is preliminary data.</text>
</comment>
<feature type="domain" description="SnoaL-like" evidence="1">
    <location>
        <begin position="4"/>
        <end position="125"/>
    </location>
</feature>
<dbReference type="InterPro" id="IPR032710">
    <property type="entry name" value="NTF2-like_dom_sf"/>
</dbReference>